<name>A0A0C1Z7L3_9BACT</name>
<comment type="caution">
    <text evidence="2">The sequence shown here is derived from an EMBL/GenBank/DDBJ whole genome shotgun (WGS) entry which is preliminary data.</text>
</comment>
<evidence type="ECO:0000313" key="3">
    <source>
        <dbReference type="Proteomes" id="UP000031599"/>
    </source>
</evidence>
<feature type="compositionally biased region" description="Acidic residues" evidence="1">
    <location>
        <begin position="24"/>
        <end position="57"/>
    </location>
</feature>
<evidence type="ECO:0000313" key="2">
    <source>
        <dbReference type="EMBL" id="KIG13629.1"/>
    </source>
</evidence>
<feature type="region of interest" description="Disordered" evidence="1">
    <location>
        <begin position="1"/>
        <end position="62"/>
    </location>
</feature>
<dbReference type="Gene3D" id="3.50.70.20">
    <property type="entry name" value="Cytochrome P460"/>
    <property type="match status" value="1"/>
</dbReference>
<gene>
    <name evidence="2" type="ORF">DB30_07837</name>
</gene>
<evidence type="ECO:0000256" key="1">
    <source>
        <dbReference type="SAM" id="MobiDB-lite"/>
    </source>
</evidence>
<proteinExistence type="predicted"/>
<reference evidence="2 3" key="1">
    <citation type="submission" date="2014-12" db="EMBL/GenBank/DDBJ databases">
        <title>Genome assembly of Enhygromyxa salina DSM 15201.</title>
        <authorList>
            <person name="Sharma G."/>
            <person name="Subramanian S."/>
        </authorList>
    </citation>
    <scope>NUCLEOTIDE SEQUENCE [LARGE SCALE GENOMIC DNA]</scope>
    <source>
        <strain evidence="2 3">DSM 15201</strain>
    </source>
</reference>
<dbReference type="AlphaFoldDB" id="A0A0C1Z7L3"/>
<protein>
    <recommendedName>
        <fullName evidence="4">Cytochrome P460 domain-containing protein</fullName>
    </recommendedName>
</protein>
<evidence type="ECO:0008006" key="4">
    <source>
        <dbReference type="Google" id="ProtNLM"/>
    </source>
</evidence>
<dbReference type="InterPro" id="IPR038142">
    <property type="entry name" value="Cytochrome_P460_sp"/>
</dbReference>
<dbReference type="EMBL" id="JMCC02000090">
    <property type="protein sequence ID" value="KIG13629.1"/>
    <property type="molecule type" value="Genomic_DNA"/>
</dbReference>
<dbReference type="Proteomes" id="UP000031599">
    <property type="component" value="Unassembled WGS sequence"/>
</dbReference>
<sequence length="204" mass="20322">MAPTACTDDGTGDTGDTDTSGGDGDGDGDPGDGDGDPGDGDGDPGDGDGDPTGDGDGDPGGVDEAAIIAEAMGYQSWVLINAAPFMSAGHDGGMATVNVWVPPDLAAQYKAIDPANPMATEFAEGSIIVKEHLDDMGMPAAGTIMYKGPPGYSEGSGDWWWGMGNVLGGELASSGPDLAGCIGCHSPQTTTDWVFGVPPADQNP</sequence>
<dbReference type="CDD" id="cd20716">
    <property type="entry name" value="cyt_P460_fam"/>
    <property type="match status" value="1"/>
</dbReference>
<organism evidence="2 3">
    <name type="scientific">Enhygromyxa salina</name>
    <dbReference type="NCBI Taxonomy" id="215803"/>
    <lineage>
        <taxon>Bacteria</taxon>
        <taxon>Pseudomonadati</taxon>
        <taxon>Myxococcota</taxon>
        <taxon>Polyangia</taxon>
        <taxon>Nannocystales</taxon>
        <taxon>Nannocystaceae</taxon>
        <taxon>Enhygromyxa</taxon>
    </lineage>
</organism>
<accession>A0A0C1Z7L3</accession>